<comment type="cofactor">
    <cofactor evidence="1">
        <name>Zn(2+)</name>
        <dbReference type="ChEBI" id="CHEBI:29105"/>
    </cofactor>
</comment>
<keyword evidence="10" id="KW-1185">Reference proteome</keyword>
<dbReference type="SUPFAM" id="SSF51261">
    <property type="entry name" value="Duplicated hybrid motif"/>
    <property type="match status" value="1"/>
</dbReference>
<dbReference type="GO" id="GO:0046872">
    <property type="term" value="F:metal ion binding"/>
    <property type="evidence" value="ECO:0007669"/>
    <property type="project" value="UniProtKB-KW"/>
</dbReference>
<keyword evidence="5" id="KW-0862">Zinc</keyword>
<evidence type="ECO:0000313" key="9">
    <source>
        <dbReference type="EMBL" id="SCM69709.1"/>
    </source>
</evidence>
<name>A0A1M4N4J5_9RHOB</name>
<feature type="chain" id="PRO_5009906793" description="M23ase beta-sheet core domain-containing protein" evidence="7">
    <location>
        <begin position="20"/>
        <end position="373"/>
    </location>
</feature>
<dbReference type="Pfam" id="PF01551">
    <property type="entry name" value="Peptidase_M23"/>
    <property type="match status" value="1"/>
</dbReference>
<evidence type="ECO:0000256" key="1">
    <source>
        <dbReference type="ARBA" id="ARBA00001947"/>
    </source>
</evidence>
<dbReference type="GO" id="GO:0006508">
    <property type="term" value="P:proteolysis"/>
    <property type="evidence" value="ECO:0007669"/>
    <property type="project" value="UniProtKB-KW"/>
</dbReference>
<protein>
    <recommendedName>
        <fullName evidence="8">M23ase beta-sheet core domain-containing protein</fullName>
    </recommendedName>
</protein>
<dbReference type="RefSeq" id="WP_072709606.1">
    <property type="nucleotide sequence ID" value="NZ_FMJB01000065.1"/>
</dbReference>
<gene>
    <name evidence="9" type="ORF">KARMA_3950</name>
</gene>
<keyword evidence="7" id="KW-0732">Signal</keyword>
<evidence type="ECO:0000259" key="8">
    <source>
        <dbReference type="Pfam" id="PF01551"/>
    </source>
</evidence>
<dbReference type="EMBL" id="FMJB01000065">
    <property type="protein sequence ID" value="SCM69709.1"/>
    <property type="molecule type" value="Genomic_DNA"/>
</dbReference>
<evidence type="ECO:0000256" key="5">
    <source>
        <dbReference type="ARBA" id="ARBA00022833"/>
    </source>
</evidence>
<evidence type="ECO:0000313" key="10">
    <source>
        <dbReference type="Proteomes" id="UP000184085"/>
    </source>
</evidence>
<dbReference type="Proteomes" id="UP000184085">
    <property type="component" value="Unassembled WGS sequence"/>
</dbReference>
<dbReference type="CDD" id="cd12797">
    <property type="entry name" value="M23_peptidase"/>
    <property type="match status" value="1"/>
</dbReference>
<organism evidence="9 10">
    <name type="scientific">Donghicola eburneus</name>
    <dbReference type="NCBI Taxonomy" id="393278"/>
    <lineage>
        <taxon>Bacteria</taxon>
        <taxon>Pseudomonadati</taxon>
        <taxon>Pseudomonadota</taxon>
        <taxon>Alphaproteobacteria</taxon>
        <taxon>Rhodobacterales</taxon>
        <taxon>Roseobacteraceae</taxon>
        <taxon>Donghicola</taxon>
    </lineage>
</organism>
<feature type="domain" description="M23ase beta-sheet core" evidence="8">
    <location>
        <begin position="261"/>
        <end position="364"/>
    </location>
</feature>
<keyword evidence="3" id="KW-0479">Metal-binding</keyword>
<evidence type="ECO:0000256" key="3">
    <source>
        <dbReference type="ARBA" id="ARBA00022723"/>
    </source>
</evidence>
<keyword evidence="4" id="KW-0378">Hydrolase</keyword>
<reference evidence="10" key="1">
    <citation type="submission" date="2016-09" db="EMBL/GenBank/DDBJ databases">
        <authorList>
            <person name="Wibberg D."/>
        </authorList>
    </citation>
    <scope>NUCLEOTIDE SEQUENCE [LARGE SCALE GENOMIC DNA]</scope>
</reference>
<dbReference type="AlphaFoldDB" id="A0A1M4N4J5"/>
<feature type="signal peptide" evidence="7">
    <location>
        <begin position="1"/>
        <end position="19"/>
    </location>
</feature>
<dbReference type="PANTHER" id="PTHR21666:SF288">
    <property type="entry name" value="CELL DIVISION PROTEIN YTFB"/>
    <property type="match status" value="1"/>
</dbReference>
<proteinExistence type="predicted"/>
<dbReference type="InterPro" id="IPR050570">
    <property type="entry name" value="Cell_wall_metabolism_enzyme"/>
</dbReference>
<keyword evidence="2" id="KW-0645">Protease</keyword>
<evidence type="ECO:0000256" key="2">
    <source>
        <dbReference type="ARBA" id="ARBA00022670"/>
    </source>
</evidence>
<dbReference type="InterPro" id="IPR011055">
    <property type="entry name" value="Dup_hybrid_motif"/>
</dbReference>
<evidence type="ECO:0000256" key="7">
    <source>
        <dbReference type="SAM" id="SignalP"/>
    </source>
</evidence>
<evidence type="ECO:0000256" key="4">
    <source>
        <dbReference type="ARBA" id="ARBA00022801"/>
    </source>
</evidence>
<dbReference type="PANTHER" id="PTHR21666">
    <property type="entry name" value="PEPTIDASE-RELATED"/>
    <property type="match status" value="1"/>
</dbReference>
<evidence type="ECO:0000256" key="6">
    <source>
        <dbReference type="ARBA" id="ARBA00023049"/>
    </source>
</evidence>
<dbReference type="InterPro" id="IPR016047">
    <property type="entry name" value="M23ase_b-sheet_dom"/>
</dbReference>
<keyword evidence="6" id="KW-0482">Metalloprotease</keyword>
<accession>A0A1M4N4J5</accession>
<dbReference type="Gene3D" id="2.70.70.10">
    <property type="entry name" value="Glucose Permease (Domain IIA)"/>
    <property type="match status" value="1"/>
</dbReference>
<sequence>MMRRAVVFCLGLLASPLAAQEDPAAAALRAKGLLDEAAVALDHAQGARDRVAALTQTVKAYEAGLTALRAGLRRAAIREKALTQELNSAQGQVADLLASLLTISRSPAPVQLTHPAGPTGTARAGMILTEISPALQAEADGLARDLEEVRTLRALQQSAADTLREGLQGAQTARTALSAAISDRTDLPMKFTADPVQTAVLVASSDTLASFADNLGEIVVGDELEGGPDVHEQRGMLSLPVQGTILREAGQPDAAGIERPGWVIATAPGALVTTPAAATIRYRGPLLDYGNVMIIEPGPGILFVLAGLDQVYGEVGQVLPAGHPLGLMGGAGVAQDEILTQASAGQNTETLYLEVREDQETVNPAEWFKTDKE</sequence>
<dbReference type="GO" id="GO:0004222">
    <property type="term" value="F:metalloendopeptidase activity"/>
    <property type="evidence" value="ECO:0007669"/>
    <property type="project" value="TreeGrafter"/>
</dbReference>